<dbReference type="Gene3D" id="1.10.10.10">
    <property type="entry name" value="Winged helix-like DNA-binding domain superfamily/Winged helix DNA-binding domain"/>
    <property type="match status" value="1"/>
</dbReference>
<dbReference type="SUPFAM" id="SSF88659">
    <property type="entry name" value="Sigma3 and sigma4 domains of RNA polymerase sigma factors"/>
    <property type="match status" value="1"/>
</dbReference>
<protein>
    <submittedName>
        <fullName evidence="8">Sigma-70 family RNA polymerase sigma factor</fullName>
    </submittedName>
</protein>
<evidence type="ECO:0000313" key="8">
    <source>
        <dbReference type="EMBL" id="TMQ53992.1"/>
    </source>
</evidence>
<dbReference type="Gene3D" id="1.10.1740.10">
    <property type="match status" value="1"/>
</dbReference>
<feature type="domain" description="RNA polymerase sigma factor 70 region 4 type 2" evidence="7">
    <location>
        <begin position="208"/>
        <end position="260"/>
    </location>
</feature>
<keyword evidence="2" id="KW-0805">Transcription regulation</keyword>
<keyword evidence="4" id="KW-0804">Transcription</keyword>
<organism evidence="8 9">
    <name type="scientific">Eiseniibacteriota bacterium</name>
    <dbReference type="NCBI Taxonomy" id="2212470"/>
    <lineage>
        <taxon>Bacteria</taxon>
        <taxon>Candidatus Eiseniibacteriota</taxon>
    </lineage>
</organism>
<evidence type="ECO:0000256" key="1">
    <source>
        <dbReference type="ARBA" id="ARBA00010641"/>
    </source>
</evidence>
<evidence type="ECO:0000259" key="6">
    <source>
        <dbReference type="Pfam" id="PF04542"/>
    </source>
</evidence>
<dbReference type="Proteomes" id="UP000319829">
    <property type="component" value="Unassembled WGS sequence"/>
</dbReference>
<dbReference type="GO" id="GO:0016987">
    <property type="term" value="F:sigma factor activity"/>
    <property type="evidence" value="ECO:0007669"/>
    <property type="project" value="UniProtKB-KW"/>
</dbReference>
<evidence type="ECO:0000259" key="7">
    <source>
        <dbReference type="Pfam" id="PF08281"/>
    </source>
</evidence>
<dbReference type="PANTHER" id="PTHR43133">
    <property type="entry name" value="RNA POLYMERASE ECF-TYPE SIGMA FACTO"/>
    <property type="match status" value="1"/>
</dbReference>
<feature type="domain" description="RNA polymerase sigma-70 region 2" evidence="6">
    <location>
        <begin position="102"/>
        <end position="169"/>
    </location>
</feature>
<dbReference type="CDD" id="cd06171">
    <property type="entry name" value="Sigma70_r4"/>
    <property type="match status" value="1"/>
</dbReference>
<dbReference type="NCBIfam" id="TIGR02937">
    <property type="entry name" value="sigma70-ECF"/>
    <property type="match status" value="1"/>
</dbReference>
<dbReference type="InterPro" id="IPR013325">
    <property type="entry name" value="RNA_pol_sigma_r2"/>
</dbReference>
<dbReference type="AlphaFoldDB" id="A0A538SRH5"/>
<dbReference type="InterPro" id="IPR036388">
    <property type="entry name" value="WH-like_DNA-bd_sf"/>
</dbReference>
<reference evidence="8 9" key="1">
    <citation type="journal article" date="2019" name="Nat. Microbiol.">
        <title>Mediterranean grassland soil C-N compound turnover is dependent on rainfall and depth, and is mediated by genomically divergent microorganisms.</title>
        <authorList>
            <person name="Diamond S."/>
            <person name="Andeer P.F."/>
            <person name="Li Z."/>
            <person name="Crits-Christoph A."/>
            <person name="Burstein D."/>
            <person name="Anantharaman K."/>
            <person name="Lane K.R."/>
            <person name="Thomas B.C."/>
            <person name="Pan C."/>
            <person name="Northen T.R."/>
            <person name="Banfield J.F."/>
        </authorList>
    </citation>
    <scope>NUCLEOTIDE SEQUENCE [LARGE SCALE GENOMIC DNA]</scope>
    <source>
        <strain evidence="8">WS_4</strain>
    </source>
</reference>
<comment type="caution">
    <text evidence="8">The sequence shown here is derived from an EMBL/GenBank/DDBJ whole genome shotgun (WGS) entry which is preliminary data.</text>
</comment>
<dbReference type="GO" id="GO:0003677">
    <property type="term" value="F:DNA binding"/>
    <property type="evidence" value="ECO:0007669"/>
    <property type="project" value="InterPro"/>
</dbReference>
<dbReference type="PANTHER" id="PTHR43133:SF51">
    <property type="entry name" value="RNA POLYMERASE SIGMA FACTOR"/>
    <property type="match status" value="1"/>
</dbReference>
<dbReference type="InterPro" id="IPR014284">
    <property type="entry name" value="RNA_pol_sigma-70_dom"/>
</dbReference>
<evidence type="ECO:0000256" key="5">
    <source>
        <dbReference type="SAM" id="MobiDB-lite"/>
    </source>
</evidence>
<comment type="similarity">
    <text evidence="1">Belongs to the sigma-70 factor family. ECF subfamily.</text>
</comment>
<keyword evidence="3" id="KW-0731">Sigma factor</keyword>
<dbReference type="InterPro" id="IPR039425">
    <property type="entry name" value="RNA_pol_sigma-70-like"/>
</dbReference>
<evidence type="ECO:0000256" key="2">
    <source>
        <dbReference type="ARBA" id="ARBA00023015"/>
    </source>
</evidence>
<dbReference type="Pfam" id="PF08281">
    <property type="entry name" value="Sigma70_r4_2"/>
    <property type="match status" value="1"/>
</dbReference>
<sequence>MPSGCSAGCAGPSGWTARPKRPSRGCAGSVPHRAPQGSPSSPIPKETNPFRNRPAPHGVSSSTESNVPSELRLLKKLDLAELTDEDVMERCALGSETAFRALVQRYRSRIMNLVCRFINDRDRAEEISQEVFLRVYRNRERYRKSGKFSTWIFTIAVNLTKNEIRSRVRHKGTFSLDAMEEDSGGQGLAFPDLKPLPDEDLNASEIRRRVAEALEKIPARYREAVVLRDIEGLSYEEVGEILRIPGGTVRSRINRARLMLKERLKPHLNLEDA</sequence>
<dbReference type="InterPro" id="IPR007627">
    <property type="entry name" value="RNA_pol_sigma70_r2"/>
</dbReference>
<feature type="compositionally biased region" description="Low complexity" evidence="5">
    <location>
        <begin position="1"/>
        <end position="14"/>
    </location>
</feature>
<feature type="region of interest" description="Disordered" evidence="5">
    <location>
        <begin position="1"/>
        <end position="67"/>
    </location>
</feature>
<dbReference type="GO" id="GO:0006352">
    <property type="term" value="P:DNA-templated transcription initiation"/>
    <property type="evidence" value="ECO:0007669"/>
    <property type="project" value="InterPro"/>
</dbReference>
<proteinExistence type="inferred from homology"/>
<dbReference type="InterPro" id="IPR013249">
    <property type="entry name" value="RNA_pol_sigma70_r4_t2"/>
</dbReference>
<evidence type="ECO:0000256" key="4">
    <source>
        <dbReference type="ARBA" id="ARBA00023163"/>
    </source>
</evidence>
<dbReference type="InterPro" id="IPR013324">
    <property type="entry name" value="RNA_pol_sigma_r3/r4-like"/>
</dbReference>
<dbReference type="EMBL" id="VBOU01000078">
    <property type="protein sequence ID" value="TMQ53992.1"/>
    <property type="molecule type" value="Genomic_DNA"/>
</dbReference>
<gene>
    <name evidence="8" type="ORF">E6K74_07645</name>
</gene>
<dbReference type="SUPFAM" id="SSF88946">
    <property type="entry name" value="Sigma2 domain of RNA polymerase sigma factors"/>
    <property type="match status" value="1"/>
</dbReference>
<evidence type="ECO:0000256" key="3">
    <source>
        <dbReference type="ARBA" id="ARBA00023082"/>
    </source>
</evidence>
<accession>A0A538SRH5</accession>
<dbReference type="Pfam" id="PF04542">
    <property type="entry name" value="Sigma70_r2"/>
    <property type="match status" value="1"/>
</dbReference>
<evidence type="ECO:0000313" key="9">
    <source>
        <dbReference type="Proteomes" id="UP000319829"/>
    </source>
</evidence>
<name>A0A538SRH5_UNCEI</name>